<sequence>MKAVAAAALLGMVLCCLVPVTFSASTLSERKLQEESEKEAPLSPAAEPAKEEIDARVEEIGEGKEKEGKAKPERNRPASPGEEVSDRYPSQKPQKGNKKKKKRKCSQNGSCKGAGRCKKRCKKGKEQQVPHKTCKTKGCVCCGPINTGPCPVDLTCKAKGGSCKASCGGDLKVSGLCQHCSCCIPPREYELRTSVLLWCQGPCPFDLGCKAKLGTCKSSCGDDELKVFGHCDSHCSCCVPRREYKGASVLPYRFLELQEV</sequence>
<evidence type="ECO:0000313" key="4">
    <source>
        <dbReference type="Proteomes" id="UP000324222"/>
    </source>
</evidence>
<accession>A0A5B7DEV0</accession>
<evidence type="ECO:0000256" key="1">
    <source>
        <dbReference type="SAM" id="MobiDB-lite"/>
    </source>
</evidence>
<feature type="chain" id="PRO_5023024329" evidence="2">
    <location>
        <begin position="24"/>
        <end position="260"/>
    </location>
</feature>
<feature type="signal peptide" evidence="2">
    <location>
        <begin position="1"/>
        <end position="23"/>
    </location>
</feature>
<reference evidence="3 4" key="1">
    <citation type="submission" date="2019-05" db="EMBL/GenBank/DDBJ databases">
        <title>Another draft genome of Portunus trituberculatus and its Hox gene families provides insights of decapod evolution.</title>
        <authorList>
            <person name="Jeong J.-H."/>
            <person name="Song I."/>
            <person name="Kim S."/>
            <person name="Choi T."/>
            <person name="Kim D."/>
            <person name="Ryu S."/>
            <person name="Kim W."/>
        </authorList>
    </citation>
    <scope>NUCLEOTIDE SEQUENCE [LARGE SCALE GENOMIC DNA]</scope>
    <source>
        <tissue evidence="3">Muscle</tissue>
    </source>
</reference>
<evidence type="ECO:0000256" key="2">
    <source>
        <dbReference type="SAM" id="SignalP"/>
    </source>
</evidence>
<protein>
    <submittedName>
        <fullName evidence="3">Uncharacterized protein</fullName>
    </submittedName>
</protein>
<organism evidence="3 4">
    <name type="scientific">Portunus trituberculatus</name>
    <name type="common">Swimming crab</name>
    <name type="synonym">Neptunus trituberculatus</name>
    <dbReference type="NCBI Taxonomy" id="210409"/>
    <lineage>
        <taxon>Eukaryota</taxon>
        <taxon>Metazoa</taxon>
        <taxon>Ecdysozoa</taxon>
        <taxon>Arthropoda</taxon>
        <taxon>Crustacea</taxon>
        <taxon>Multicrustacea</taxon>
        <taxon>Malacostraca</taxon>
        <taxon>Eumalacostraca</taxon>
        <taxon>Eucarida</taxon>
        <taxon>Decapoda</taxon>
        <taxon>Pleocyemata</taxon>
        <taxon>Brachyura</taxon>
        <taxon>Eubrachyura</taxon>
        <taxon>Portunoidea</taxon>
        <taxon>Portunidae</taxon>
        <taxon>Portuninae</taxon>
        <taxon>Portunus</taxon>
    </lineage>
</organism>
<feature type="region of interest" description="Disordered" evidence="1">
    <location>
        <begin position="28"/>
        <end position="117"/>
    </location>
</feature>
<name>A0A5B7DEV0_PORTR</name>
<dbReference type="Proteomes" id="UP000324222">
    <property type="component" value="Unassembled WGS sequence"/>
</dbReference>
<keyword evidence="2" id="KW-0732">Signal</keyword>
<proteinExistence type="predicted"/>
<dbReference type="AlphaFoldDB" id="A0A5B7DEV0"/>
<feature type="compositionally biased region" description="Basic and acidic residues" evidence="1">
    <location>
        <begin position="28"/>
        <end position="40"/>
    </location>
</feature>
<feature type="compositionally biased region" description="Basic and acidic residues" evidence="1">
    <location>
        <begin position="48"/>
        <end position="76"/>
    </location>
</feature>
<dbReference type="EMBL" id="VSRR010000782">
    <property type="protein sequence ID" value="MPC19575.1"/>
    <property type="molecule type" value="Genomic_DNA"/>
</dbReference>
<dbReference type="OrthoDB" id="6373008at2759"/>
<gene>
    <name evidence="3" type="ORF">E2C01_012492</name>
</gene>
<keyword evidence="4" id="KW-1185">Reference proteome</keyword>
<evidence type="ECO:0000313" key="3">
    <source>
        <dbReference type="EMBL" id="MPC19575.1"/>
    </source>
</evidence>
<feature type="compositionally biased region" description="Basic residues" evidence="1">
    <location>
        <begin position="95"/>
        <end position="105"/>
    </location>
</feature>
<comment type="caution">
    <text evidence="3">The sequence shown here is derived from an EMBL/GenBank/DDBJ whole genome shotgun (WGS) entry which is preliminary data.</text>
</comment>